<dbReference type="PANTHER" id="PTHR21015">
    <property type="entry name" value="UDP-N-ACETYLGLUCOSAMINE--N-ACETYLMURAMYL-(PENTAPEPTIDE) PYROPHOSPHORYL-UNDECAPRENOL N-ACETYLGLUCOSAMINE TRANSFERASE 1"/>
    <property type="match status" value="1"/>
</dbReference>
<protein>
    <submittedName>
        <fullName evidence="2">Glycosyl transferase</fullName>
    </submittedName>
</protein>
<dbReference type="EMBL" id="BMFY01000003">
    <property type="protein sequence ID" value="GGA08444.1"/>
    <property type="molecule type" value="Genomic_DNA"/>
</dbReference>
<reference evidence="2" key="2">
    <citation type="submission" date="2020-09" db="EMBL/GenBank/DDBJ databases">
        <authorList>
            <person name="Sun Q."/>
            <person name="Zhou Y."/>
        </authorList>
    </citation>
    <scope>NUCLEOTIDE SEQUENCE</scope>
    <source>
        <strain evidence="2">CGMCC 1.12785</strain>
    </source>
</reference>
<accession>A0A8J2TWM1</accession>
<evidence type="ECO:0000313" key="2">
    <source>
        <dbReference type="EMBL" id="GGA08444.1"/>
    </source>
</evidence>
<gene>
    <name evidence="2" type="ORF">GCM10011333_09170</name>
</gene>
<dbReference type="RefSeq" id="WP_229744931.1">
    <property type="nucleotide sequence ID" value="NZ_BMFY01000003.1"/>
</dbReference>
<dbReference type="Pfam" id="PF06722">
    <property type="entry name" value="EryCIII-like_C"/>
    <property type="match status" value="1"/>
</dbReference>
<dbReference type="AlphaFoldDB" id="A0A8J2TWM1"/>
<dbReference type="Gene3D" id="3.40.50.2000">
    <property type="entry name" value="Glycogen Phosphorylase B"/>
    <property type="match status" value="2"/>
</dbReference>
<keyword evidence="3" id="KW-1185">Reference proteome</keyword>
<proteinExistence type="predicted"/>
<keyword evidence="2" id="KW-0808">Transferase</keyword>
<sequence length="415" mass="44702">MTRTVLFAPETFNLAEVTRGVEIARSLSRLAGDVVCVFAGYSRRYAHIVKEAGFAFRPLEPELTDRQADQLIAVDQGRGLRHPFTTRMLAERVSNERALIRELAADAVVIGTTLSQFVSARAEGVPLVYAKPFAYSLPHVRHMRSTGVLGRRTVAARILDGAAATAVRTVLPRIPVLPRAFPRVARAHGVSLPPTALEALDADLNLITTAPHLLPAGVPLPESYRVVGPVFASLPGPVPPLVAELASRPEPLIYVATGSSGNRELVRALLMRLGAARCQVLAPVRQYLSSDDVHALPGNVHVTGWLPADRLGGAIDLAITHGGEGTVQTSSVRGWPFIGIPLQAEQRFNIQRCVEFGSARMVMPRELRRTDWPALVEDALADGYLRRQAGRMAHRLHGVDGAAAAARHIAALIGA</sequence>
<dbReference type="PANTHER" id="PTHR21015:SF22">
    <property type="entry name" value="GLYCOSYLTRANSFERASE"/>
    <property type="match status" value="1"/>
</dbReference>
<comment type="caution">
    <text evidence="2">The sequence shown here is derived from an EMBL/GenBank/DDBJ whole genome shotgun (WGS) entry which is preliminary data.</text>
</comment>
<feature type="domain" description="Erythromycin biosynthesis protein CIII-like C-terminal" evidence="1">
    <location>
        <begin position="289"/>
        <end position="394"/>
    </location>
</feature>
<organism evidence="2 3">
    <name type="scientific">Sediminivirga luteola</name>
    <dbReference type="NCBI Taxonomy" id="1774748"/>
    <lineage>
        <taxon>Bacteria</taxon>
        <taxon>Bacillati</taxon>
        <taxon>Actinomycetota</taxon>
        <taxon>Actinomycetes</taxon>
        <taxon>Micrococcales</taxon>
        <taxon>Brevibacteriaceae</taxon>
        <taxon>Sediminivirga</taxon>
    </lineage>
</organism>
<name>A0A8J2TWM1_9MICO</name>
<dbReference type="InterPro" id="IPR010610">
    <property type="entry name" value="EryCIII-like_C"/>
</dbReference>
<dbReference type="Proteomes" id="UP000616114">
    <property type="component" value="Unassembled WGS sequence"/>
</dbReference>
<dbReference type="SUPFAM" id="SSF53756">
    <property type="entry name" value="UDP-Glycosyltransferase/glycogen phosphorylase"/>
    <property type="match status" value="1"/>
</dbReference>
<reference evidence="2" key="1">
    <citation type="journal article" date="2014" name="Int. J. Syst. Evol. Microbiol.">
        <title>Complete genome sequence of Corynebacterium casei LMG S-19264T (=DSM 44701T), isolated from a smear-ripened cheese.</title>
        <authorList>
            <consortium name="US DOE Joint Genome Institute (JGI-PGF)"/>
            <person name="Walter F."/>
            <person name="Albersmeier A."/>
            <person name="Kalinowski J."/>
            <person name="Ruckert C."/>
        </authorList>
    </citation>
    <scope>NUCLEOTIDE SEQUENCE</scope>
    <source>
        <strain evidence="2">CGMCC 1.12785</strain>
    </source>
</reference>
<dbReference type="GO" id="GO:0016757">
    <property type="term" value="F:glycosyltransferase activity"/>
    <property type="evidence" value="ECO:0007669"/>
    <property type="project" value="TreeGrafter"/>
</dbReference>
<evidence type="ECO:0000313" key="3">
    <source>
        <dbReference type="Proteomes" id="UP000616114"/>
    </source>
</evidence>
<evidence type="ECO:0000259" key="1">
    <source>
        <dbReference type="Pfam" id="PF06722"/>
    </source>
</evidence>